<evidence type="ECO:0000256" key="7">
    <source>
        <dbReference type="ARBA" id="ARBA00048202"/>
    </source>
</evidence>
<dbReference type="InterPro" id="IPR007886">
    <property type="entry name" value="AlaDH/PNT_N"/>
</dbReference>
<proteinExistence type="predicted"/>
<evidence type="ECO:0000256" key="4">
    <source>
        <dbReference type="ARBA" id="ARBA00022857"/>
    </source>
</evidence>
<evidence type="ECO:0000256" key="2">
    <source>
        <dbReference type="ARBA" id="ARBA00012943"/>
    </source>
</evidence>
<dbReference type="RefSeq" id="WP_067527247.1">
    <property type="nucleotide sequence ID" value="NZ_JABELX010000006.1"/>
</dbReference>
<dbReference type="GO" id="GO:0050661">
    <property type="term" value="F:NADP binding"/>
    <property type="evidence" value="ECO:0007669"/>
    <property type="project" value="TreeGrafter"/>
</dbReference>
<gene>
    <name evidence="10" type="ORF">HLB23_19330</name>
</gene>
<keyword evidence="4" id="KW-0521">NADP</keyword>
<evidence type="ECO:0000256" key="6">
    <source>
        <dbReference type="ARBA" id="ARBA00023027"/>
    </source>
</evidence>
<dbReference type="EMBL" id="JABELX010000006">
    <property type="protein sequence ID" value="NNH71981.1"/>
    <property type="molecule type" value="Genomic_DNA"/>
</dbReference>
<dbReference type="GO" id="GO:0005886">
    <property type="term" value="C:plasma membrane"/>
    <property type="evidence" value="ECO:0007669"/>
    <property type="project" value="TreeGrafter"/>
</dbReference>
<dbReference type="SMART" id="SM01003">
    <property type="entry name" value="AlaDh_PNT_N"/>
    <property type="match status" value="1"/>
</dbReference>
<dbReference type="GO" id="GO:0006740">
    <property type="term" value="P:NADPH regeneration"/>
    <property type="evidence" value="ECO:0007669"/>
    <property type="project" value="TreeGrafter"/>
</dbReference>
<comment type="function">
    <text evidence="1">The transhydrogenation between NADH and NADP is coupled to respiration and ATP hydrolysis and functions as a proton pump across the membrane.</text>
</comment>
<dbReference type="Pfam" id="PF05222">
    <property type="entry name" value="AlaDh_PNT_N"/>
    <property type="match status" value="1"/>
</dbReference>
<keyword evidence="6" id="KW-0520">NAD</keyword>
<comment type="caution">
    <text evidence="10">The sequence shown here is derived from an EMBL/GenBank/DDBJ whole genome shotgun (WGS) entry which is preliminary data.</text>
</comment>
<feature type="domain" description="Alanine dehydrogenase/pyridine nucleotide transhydrogenase NAD(H)-binding" evidence="8">
    <location>
        <begin position="142"/>
        <end position="288"/>
    </location>
</feature>
<comment type="catalytic activity">
    <reaction evidence="7">
        <text>NAD(+) + NADPH + H(+)(in) = NADH + NADP(+) + H(+)(out)</text>
        <dbReference type="Rhea" id="RHEA:47992"/>
        <dbReference type="ChEBI" id="CHEBI:15378"/>
        <dbReference type="ChEBI" id="CHEBI:57540"/>
        <dbReference type="ChEBI" id="CHEBI:57783"/>
        <dbReference type="ChEBI" id="CHEBI:57945"/>
        <dbReference type="ChEBI" id="CHEBI:58349"/>
        <dbReference type="EC" id="7.1.1.1"/>
    </reaction>
</comment>
<dbReference type="SUPFAM" id="SSF51735">
    <property type="entry name" value="NAD(P)-binding Rossmann-fold domains"/>
    <property type="match status" value="1"/>
</dbReference>
<evidence type="ECO:0000313" key="10">
    <source>
        <dbReference type="EMBL" id="NNH71981.1"/>
    </source>
</evidence>
<name>A0A849CF47_9NOCA</name>
<dbReference type="InterPro" id="IPR036291">
    <property type="entry name" value="NAD(P)-bd_dom_sf"/>
</dbReference>
<dbReference type="Proteomes" id="UP000586827">
    <property type="component" value="Unassembled WGS sequence"/>
</dbReference>
<protein>
    <recommendedName>
        <fullName evidence="2">proton-translocating NAD(P)(+) transhydrogenase</fullName>
        <ecNumber evidence="2">7.1.1.1</ecNumber>
    </recommendedName>
</protein>
<evidence type="ECO:0000259" key="8">
    <source>
        <dbReference type="SMART" id="SM01002"/>
    </source>
</evidence>
<evidence type="ECO:0000256" key="1">
    <source>
        <dbReference type="ARBA" id="ARBA00003943"/>
    </source>
</evidence>
<dbReference type="SMART" id="SM01002">
    <property type="entry name" value="AlaDh_PNT_C"/>
    <property type="match status" value="1"/>
</dbReference>
<feature type="domain" description="Alanine dehydrogenase/pyridine nucleotide transhydrogenase N-terminal" evidence="9">
    <location>
        <begin position="4"/>
        <end position="140"/>
    </location>
</feature>
<dbReference type="PANTHER" id="PTHR10160:SF19">
    <property type="entry name" value="PROTON-TRANSLOCATING NAD(P)(+) TRANSHYDROGENASE"/>
    <property type="match status" value="1"/>
</dbReference>
<evidence type="ECO:0000256" key="3">
    <source>
        <dbReference type="ARBA" id="ARBA00022741"/>
    </source>
</evidence>
<dbReference type="AlphaFoldDB" id="A0A849CF47"/>
<keyword evidence="3" id="KW-0547">Nucleotide-binding</keyword>
<evidence type="ECO:0000256" key="5">
    <source>
        <dbReference type="ARBA" id="ARBA00022967"/>
    </source>
</evidence>
<dbReference type="InterPro" id="IPR007698">
    <property type="entry name" value="AlaDH/PNT_NAD(H)-bd"/>
</dbReference>
<keyword evidence="11" id="KW-1185">Reference proteome</keyword>
<reference evidence="10 11" key="1">
    <citation type="submission" date="2020-05" db="EMBL/GenBank/DDBJ databases">
        <title>MicrobeNet Type strains.</title>
        <authorList>
            <person name="Nicholson A.C."/>
        </authorList>
    </citation>
    <scope>NUCLEOTIDE SEQUENCE [LARGE SCALE GENOMIC DNA]</scope>
    <source>
        <strain evidence="10 11">JCM 3224</strain>
    </source>
</reference>
<dbReference type="GO" id="GO:0008750">
    <property type="term" value="F:proton-translocating NAD(P)+ transhydrogenase activity"/>
    <property type="evidence" value="ECO:0007669"/>
    <property type="project" value="UniProtKB-EC"/>
</dbReference>
<keyword evidence="5" id="KW-1278">Translocase</keyword>
<dbReference type="EC" id="7.1.1.1" evidence="2"/>
<evidence type="ECO:0000259" key="9">
    <source>
        <dbReference type="SMART" id="SM01003"/>
    </source>
</evidence>
<organism evidence="10 11">
    <name type="scientific">Nocardia uniformis</name>
    <dbReference type="NCBI Taxonomy" id="53432"/>
    <lineage>
        <taxon>Bacteria</taxon>
        <taxon>Bacillati</taxon>
        <taxon>Actinomycetota</taxon>
        <taxon>Actinomycetes</taxon>
        <taxon>Mycobacteriales</taxon>
        <taxon>Nocardiaceae</taxon>
        <taxon>Nocardia</taxon>
    </lineage>
</organism>
<dbReference type="Gene3D" id="3.40.50.720">
    <property type="entry name" value="NAD(P)-binding Rossmann-like Domain"/>
    <property type="match status" value="2"/>
</dbReference>
<evidence type="ECO:0000313" key="11">
    <source>
        <dbReference type="Proteomes" id="UP000586827"/>
    </source>
</evidence>
<dbReference type="PANTHER" id="PTHR10160">
    <property type="entry name" value="NAD(P) TRANSHYDROGENASE"/>
    <property type="match status" value="1"/>
</dbReference>
<dbReference type="SUPFAM" id="SSF52283">
    <property type="entry name" value="Formate/glycerate dehydrogenase catalytic domain-like"/>
    <property type="match status" value="1"/>
</dbReference>
<accession>A0A849CF47</accession>
<dbReference type="Pfam" id="PF01262">
    <property type="entry name" value="AlaDh_PNT_C"/>
    <property type="match status" value="1"/>
</dbReference>
<sequence length="326" mass="34067">MIAGVLRETAPRERRVALTPNDVRRLVGAGVGVIVERDAGVGAGFADAAYRAAGASTGADNYQVFERTDLIAWVKTPAFELDSMPLRAGMRLIGFQDPIVRQGAIAALRARGIDSVAFELVPRDGEPTAFDALSAMSRFAGRLAYSEGRQLLSPKVRTRAVRSLILGCGQAGLAAIRAAVALGDEKPTVIGKRMAQEAAALSCGAGVFVPHPEQAVVRDHIERETPDLIVCAAVHRGERAPVLLDTAALNALGAGAVVVDLTAKAGGNCVATRIDSTVTLPNGVVVTHRSNYPSAQPRAASEKYGAAMAAMILELIGAPGEFALER</sequence>